<name>A0ABQ1N756_9BACT</name>
<accession>A0ABQ1N756</accession>
<evidence type="ECO:0000313" key="3">
    <source>
        <dbReference type="Proteomes" id="UP000636010"/>
    </source>
</evidence>
<keyword evidence="1" id="KW-0472">Membrane</keyword>
<reference evidence="3" key="1">
    <citation type="journal article" date="2019" name="Int. J. Syst. Evol. Microbiol.">
        <title>The Global Catalogue of Microorganisms (GCM) 10K type strain sequencing project: providing services to taxonomists for standard genome sequencing and annotation.</title>
        <authorList>
            <consortium name="The Broad Institute Genomics Platform"/>
            <consortium name="The Broad Institute Genome Sequencing Center for Infectious Disease"/>
            <person name="Wu L."/>
            <person name="Ma J."/>
        </authorList>
    </citation>
    <scope>NUCLEOTIDE SEQUENCE [LARGE SCALE GENOMIC DNA]</scope>
    <source>
        <strain evidence="3">CGMCC 1.10832</strain>
    </source>
</reference>
<organism evidence="2 3">
    <name type="scientific">Marivirga lumbricoides</name>
    <dbReference type="NCBI Taxonomy" id="1046115"/>
    <lineage>
        <taxon>Bacteria</taxon>
        <taxon>Pseudomonadati</taxon>
        <taxon>Bacteroidota</taxon>
        <taxon>Cytophagia</taxon>
        <taxon>Cytophagales</taxon>
        <taxon>Marivirgaceae</taxon>
        <taxon>Marivirga</taxon>
    </lineage>
</organism>
<evidence type="ECO:0000313" key="2">
    <source>
        <dbReference type="EMBL" id="GGC56642.1"/>
    </source>
</evidence>
<dbReference type="Proteomes" id="UP000636010">
    <property type="component" value="Unassembled WGS sequence"/>
</dbReference>
<keyword evidence="3" id="KW-1185">Reference proteome</keyword>
<protein>
    <submittedName>
        <fullName evidence="2">Uncharacterized protein</fullName>
    </submittedName>
</protein>
<proteinExistence type="predicted"/>
<comment type="caution">
    <text evidence="2">The sequence shown here is derived from an EMBL/GenBank/DDBJ whole genome shotgun (WGS) entry which is preliminary data.</text>
</comment>
<evidence type="ECO:0000256" key="1">
    <source>
        <dbReference type="SAM" id="Phobius"/>
    </source>
</evidence>
<keyword evidence="1" id="KW-0812">Transmembrane</keyword>
<dbReference type="EMBL" id="BMEC01000030">
    <property type="protein sequence ID" value="GGC56642.1"/>
    <property type="molecule type" value="Genomic_DNA"/>
</dbReference>
<sequence>MEEVKLVSEIIQVSINELGSIVISLIGLLGILKMLKQQTKKLFDKES</sequence>
<gene>
    <name evidence="2" type="ORF">GCM10011506_47900</name>
</gene>
<keyword evidence="1" id="KW-1133">Transmembrane helix</keyword>
<feature type="transmembrane region" description="Helical" evidence="1">
    <location>
        <begin position="18"/>
        <end position="35"/>
    </location>
</feature>